<dbReference type="EMBL" id="CAMAPF010000945">
    <property type="protein sequence ID" value="CAH9127073.1"/>
    <property type="molecule type" value="Genomic_DNA"/>
</dbReference>
<comment type="caution">
    <text evidence="2">The sequence shown here is derived from an EMBL/GenBank/DDBJ whole genome shotgun (WGS) entry which is preliminary data.</text>
</comment>
<dbReference type="Proteomes" id="UP001152523">
    <property type="component" value="Unassembled WGS sequence"/>
</dbReference>
<feature type="compositionally biased region" description="Basic and acidic residues" evidence="1">
    <location>
        <begin position="27"/>
        <end position="38"/>
    </location>
</feature>
<accession>A0AAV0EUW6</accession>
<keyword evidence="3" id="KW-1185">Reference proteome</keyword>
<protein>
    <submittedName>
        <fullName evidence="2">Uncharacterized protein</fullName>
    </submittedName>
</protein>
<proteinExistence type="predicted"/>
<organism evidence="2 3">
    <name type="scientific">Cuscuta epithymum</name>
    <dbReference type="NCBI Taxonomy" id="186058"/>
    <lineage>
        <taxon>Eukaryota</taxon>
        <taxon>Viridiplantae</taxon>
        <taxon>Streptophyta</taxon>
        <taxon>Embryophyta</taxon>
        <taxon>Tracheophyta</taxon>
        <taxon>Spermatophyta</taxon>
        <taxon>Magnoliopsida</taxon>
        <taxon>eudicotyledons</taxon>
        <taxon>Gunneridae</taxon>
        <taxon>Pentapetalae</taxon>
        <taxon>asterids</taxon>
        <taxon>lamiids</taxon>
        <taxon>Solanales</taxon>
        <taxon>Convolvulaceae</taxon>
        <taxon>Cuscuteae</taxon>
        <taxon>Cuscuta</taxon>
        <taxon>Cuscuta subgen. Cuscuta</taxon>
    </lineage>
</organism>
<feature type="region of interest" description="Disordered" evidence="1">
    <location>
        <begin position="27"/>
        <end position="63"/>
    </location>
</feature>
<evidence type="ECO:0000313" key="3">
    <source>
        <dbReference type="Proteomes" id="UP001152523"/>
    </source>
</evidence>
<evidence type="ECO:0000313" key="2">
    <source>
        <dbReference type="EMBL" id="CAH9127073.1"/>
    </source>
</evidence>
<sequence length="119" mass="12971">MEVVAEVEGMPLLLQIGAPDLCGRSLGEEKEGADDARRQIGGCDTEADGGGDTMASGGNKSLSGRPCWPRRRDGVVSVRWGDELLNSLEHGEDWYGQLWRWKFGTDFLDSNSLVCLSLN</sequence>
<name>A0AAV0EUW6_9ASTE</name>
<dbReference type="AlphaFoldDB" id="A0AAV0EUW6"/>
<gene>
    <name evidence="2" type="ORF">CEPIT_LOCUS28031</name>
</gene>
<reference evidence="2" key="1">
    <citation type="submission" date="2022-07" db="EMBL/GenBank/DDBJ databases">
        <authorList>
            <person name="Macas J."/>
            <person name="Novak P."/>
            <person name="Neumann P."/>
        </authorList>
    </citation>
    <scope>NUCLEOTIDE SEQUENCE</scope>
</reference>
<evidence type="ECO:0000256" key="1">
    <source>
        <dbReference type="SAM" id="MobiDB-lite"/>
    </source>
</evidence>